<proteinExistence type="predicted"/>
<feature type="region of interest" description="Disordered" evidence="1">
    <location>
        <begin position="99"/>
        <end position="209"/>
    </location>
</feature>
<keyword evidence="3" id="KW-1185">Reference proteome</keyword>
<accession>A0A9P5JU46</accession>
<sequence>MDYSHTDLFSTHRRATGGPPHSQVDASWTGTNFVAAKIVVDGDPAPTNYPTQQFTVQLPIGTKCTGGTGKDHCLASFTTTSGFGNFIVVSQATEAADLAQSQLKTDESTHVQSRPAEDDEKRNVKDEMGDKSEGIMADKHQSGTAGEGKKADKRQWGTFSQGKRADKRQSSVGTSGDANKSSIEQGSNNQNGVVQGSRKRVDKRQSDDHVVTAMVMKVVQLIYLQYGSDEASVKQEY</sequence>
<protein>
    <submittedName>
        <fullName evidence="2">Uncharacterized protein</fullName>
    </submittedName>
</protein>
<dbReference type="EMBL" id="WHVB01000098">
    <property type="protein sequence ID" value="KAF8462217.1"/>
    <property type="molecule type" value="Genomic_DNA"/>
</dbReference>
<organism evidence="2 3">
    <name type="scientific">Russula ochroleuca</name>
    <dbReference type="NCBI Taxonomy" id="152965"/>
    <lineage>
        <taxon>Eukaryota</taxon>
        <taxon>Fungi</taxon>
        <taxon>Dikarya</taxon>
        <taxon>Basidiomycota</taxon>
        <taxon>Agaricomycotina</taxon>
        <taxon>Agaricomycetes</taxon>
        <taxon>Russulales</taxon>
        <taxon>Russulaceae</taxon>
        <taxon>Russula</taxon>
    </lineage>
</organism>
<reference evidence="2" key="2">
    <citation type="journal article" date="2020" name="Nat. Commun.">
        <title>Large-scale genome sequencing of mycorrhizal fungi provides insights into the early evolution of symbiotic traits.</title>
        <authorList>
            <person name="Miyauchi S."/>
            <person name="Kiss E."/>
            <person name="Kuo A."/>
            <person name="Drula E."/>
            <person name="Kohler A."/>
            <person name="Sanchez-Garcia M."/>
            <person name="Morin E."/>
            <person name="Andreopoulos B."/>
            <person name="Barry K.W."/>
            <person name="Bonito G."/>
            <person name="Buee M."/>
            <person name="Carver A."/>
            <person name="Chen C."/>
            <person name="Cichocki N."/>
            <person name="Clum A."/>
            <person name="Culley D."/>
            <person name="Crous P.W."/>
            <person name="Fauchery L."/>
            <person name="Girlanda M."/>
            <person name="Hayes R.D."/>
            <person name="Keri Z."/>
            <person name="LaButti K."/>
            <person name="Lipzen A."/>
            <person name="Lombard V."/>
            <person name="Magnuson J."/>
            <person name="Maillard F."/>
            <person name="Murat C."/>
            <person name="Nolan M."/>
            <person name="Ohm R.A."/>
            <person name="Pangilinan J."/>
            <person name="Pereira M.F."/>
            <person name="Perotto S."/>
            <person name="Peter M."/>
            <person name="Pfister S."/>
            <person name="Riley R."/>
            <person name="Sitrit Y."/>
            <person name="Stielow J.B."/>
            <person name="Szollosi G."/>
            <person name="Zifcakova L."/>
            <person name="Stursova M."/>
            <person name="Spatafora J.W."/>
            <person name="Tedersoo L."/>
            <person name="Vaario L.M."/>
            <person name="Yamada A."/>
            <person name="Yan M."/>
            <person name="Wang P."/>
            <person name="Xu J."/>
            <person name="Bruns T."/>
            <person name="Baldrian P."/>
            <person name="Vilgalys R."/>
            <person name="Dunand C."/>
            <person name="Henrissat B."/>
            <person name="Grigoriev I.V."/>
            <person name="Hibbett D."/>
            <person name="Nagy L.G."/>
            <person name="Martin F.M."/>
        </authorList>
    </citation>
    <scope>NUCLEOTIDE SEQUENCE</scope>
    <source>
        <strain evidence="2">Prilba</strain>
    </source>
</reference>
<reference evidence="2" key="1">
    <citation type="submission" date="2019-10" db="EMBL/GenBank/DDBJ databases">
        <authorList>
            <consortium name="DOE Joint Genome Institute"/>
            <person name="Kuo A."/>
            <person name="Miyauchi S."/>
            <person name="Kiss E."/>
            <person name="Drula E."/>
            <person name="Kohler A."/>
            <person name="Sanchez-Garcia M."/>
            <person name="Andreopoulos B."/>
            <person name="Barry K.W."/>
            <person name="Bonito G."/>
            <person name="Buee M."/>
            <person name="Carver A."/>
            <person name="Chen C."/>
            <person name="Cichocki N."/>
            <person name="Clum A."/>
            <person name="Culley D."/>
            <person name="Crous P.W."/>
            <person name="Fauchery L."/>
            <person name="Girlanda M."/>
            <person name="Hayes R."/>
            <person name="Keri Z."/>
            <person name="LaButti K."/>
            <person name="Lipzen A."/>
            <person name="Lombard V."/>
            <person name="Magnuson J."/>
            <person name="Maillard F."/>
            <person name="Morin E."/>
            <person name="Murat C."/>
            <person name="Nolan M."/>
            <person name="Ohm R."/>
            <person name="Pangilinan J."/>
            <person name="Pereira M."/>
            <person name="Perotto S."/>
            <person name="Peter M."/>
            <person name="Riley R."/>
            <person name="Sitrit Y."/>
            <person name="Stielow B."/>
            <person name="Szollosi G."/>
            <person name="Zifcakova L."/>
            <person name="Stursova M."/>
            <person name="Spatafora J.W."/>
            <person name="Tedersoo L."/>
            <person name="Vaario L.-M."/>
            <person name="Yamada A."/>
            <person name="Yan M."/>
            <person name="Wang P."/>
            <person name="Xu J."/>
            <person name="Bruns T."/>
            <person name="Baldrian P."/>
            <person name="Vilgalys R."/>
            <person name="Henrissat B."/>
            <person name="Grigoriev I.V."/>
            <person name="Hibbett D."/>
            <person name="Nagy L.G."/>
            <person name="Martin F.M."/>
        </authorList>
    </citation>
    <scope>NUCLEOTIDE SEQUENCE</scope>
    <source>
        <strain evidence="2">Prilba</strain>
    </source>
</reference>
<evidence type="ECO:0000313" key="2">
    <source>
        <dbReference type="EMBL" id="KAF8462217.1"/>
    </source>
</evidence>
<feature type="region of interest" description="Disordered" evidence="1">
    <location>
        <begin position="1"/>
        <end position="25"/>
    </location>
</feature>
<dbReference type="OrthoDB" id="3241054at2759"/>
<dbReference type="AlphaFoldDB" id="A0A9P5JU46"/>
<comment type="caution">
    <text evidence="2">The sequence shown here is derived from an EMBL/GenBank/DDBJ whole genome shotgun (WGS) entry which is preliminary data.</text>
</comment>
<name>A0A9P5JU46_9AGAM</name>
<gene>
    <name evidence="2" type="ORF">DFH94DRAFT_849100</name>
</gene>
<feature type="compositionally biased region" description="Basic and acidic residues" evidence="1">
    <location>
        <begin position="104"/>
        <end position="155"/>
    </location>
</feature>
<evidence type="ECO:0000313" key="3">
    <source>
        <dbReference type="Proteomes" id="UP000759537"/>
    </source>
</evidence>
<feature type="compositionally biased region" description="Polar residues" evidence="1">
    <location>
        <begin position="170"/>
        <end position="194"/>
    </location>
</feature>
<evidence type="ECO:0000256" key="1">
    <source>
        <dbReference type="SAM" id="MobiDB-lite"/>
    </source>
</evidence>
<dbReference type="Proteomes" id="UP000759537">
    <property type="component" value="Unassembled WGS sequence"/>
</dbReference>